<evidence type="ECO:0000313" key="3">
    <source>
        <dbReference type="Proteomes" id="UP000267128"/>
    </source>
</evidence>
<keyword evidence="3" id="KW-1185">Reference proteome</keyword>
<dbReference type="RefSeq" id="WP_123226933.1">
    <property type="nucleotide sequence ID" value="NZ_RJSE01000005.1"/>
</dbReference>
<keyword evidence="1" id="KW-0732">Signal</keyword>
<sequence>MLVAATVLAAVPLGVLALGQDERAASPAVDRPSPPVEVSPPGPALVERLFGFADGTGRFPGDSEVRFYSNGWFWNSLSGSQAEDRDLYSLCSGLGPDQCAASYLHGLRAARGYQVVTRLPDACGPSNRLVGPRRGTGARTVFAVWAGPGPCGVASAIQIRYDAPDQVRAVNQIDFVVDDPHDDLAVADRFIAFARGTRDGFPVGTALRLYQDGTPVRTLSAVEARQRASYRDCGDEHCAFSAVRRIRGVAEKPALRRSPRVPACLLRRSPALPTAGTGGSRSLLVSDVDAPCAWGVRLWLDDAGRIVAIDLLRPGAD</sequence>
<evidence type="ECO:0000313" key="2">
    <source>
        <dbReference type="EMBL" id="RNL64357.1"/>
    </source>
</evidence>
<dbReference type="EMBL" id="RJSE01000005">
    <property type="protein sequence ID" value="RNL64357.1"/>
    <property type="molecule type" value="Genomic_DNA"/>
</dbReference>
<name>A0A3N0CLM5_9ACTN</name>
<gene>
    <name evidence="2" type="ORF">EFK50_07465</name>
</gene>
<organism evidence="2 3">
    <name type="scientific">Nocardioides marmoriginsengisoli</name>
    <dbReference type="NCBI Taxonomy" id="661483"/>
    <lineage>
        <taxon>Bacteria</taxon>
        <taxon>Bacillati</taxon>
        <taxon>Actinomycetota</taxon>
        <taxon>Actinomycetes</taxon>
        <taxon>Propionibacteriales</taxon>
        <taxon>Nocardioidaceae</taxon>
        <taxon>Nocardioides</taxon>
    </lineage>
</organism>
<accession>A0A3N0CLM5</accession>
<evidence type="ECO:0000256" key="1">
    <source>
        <dbReference type="SAM" id="SignalP"/>
    </source>
</evidence>
<proteinExistence type="predicted"/>
<comment type="caution">
    <text evidence="2">The sequence shown here is derived from an EMBL/GenBank/DDBJ whole genome shotgun (WGS) entry which is preliminary data.</text>
</comment>
<dbReference type="AlphaFoldDB" id="A0A3N0CLM5"/>
<feature type="signal peptide" evidence="1">
    <location>
        <begin position="1"/>
        <end position="17"/>
    </location>
</feature>
<reference evidence="2 3" key="1">
    <citation type="submission" date="2018-11" db="EMBL/GenBank/DDBJ databases">
        <authorList>
            <person name="Li F."/>
        </authorList>
    </citation>
    <scope>NUCLEOTIDE SEQUENCE [LARGE SCALE GENOMIC DNA]</scope>
    <source>
        <strain evidence="2 3">Gsoil 097</strain>
    </source>
</reference>
<feature type="chain" id="PRO_5039565746" evidence="1">
    <location>
        <begin position="18"/>
        <end position="317"/>
    </location>
</feature>
<protein>
    <submittedName>
        <fullName evidence="2">Uncharacterized protein</fullName>
    </submittedName>
</protein>
<dbReference type="Proteomes" id="UP000267128">
    <property type="component" value="Unassembled WGS sequence"/>
</dbReference>